<keyword evidence="2" id="KW-1185">Reference proteome</keyword>
<sequence>MNKALPTFAVAIAVLVAAMILPRPVPREVAPTTLPLPEGTITAVRITSRADVTLRFGTGSGITGIAADAAPMMRLDGTTLVLEDRPRGEDDALRGYYRSYTLDLPATVEALSLAVDRATLQASVPVAALEVTSTSGIIWNGDAGRLVLRHTGGCPAGAGEPAYAAVMAAATGYVGPCGQLRIDGGAIGSLDAYSAGAYVWLQEPQRIGELTLHLAERADYGLGRARGADHVRVVPIEAPIEE</sequence>
<comment type="caution">
    <text evidence="1">The sequence shown here is derived from an EMBL/GenBank/DDBJ whole genome shotgun (WGS) entry which is preliminary data.</text>
</comment>
<organism evidence="1 2">
    <name type="scientific">Arenimonas composti TR7-09 = DSM 18010</name>
    <dbReference type="NCBI Taxonomy" id="1121013"/>
    <lineage>
        <taxon>Bacteria</taxon>
        <taxon>Pseudomonadati</taxon>
        <taxon>Pseudomonadota</taxon>
        <taxon>Gammaproteobacteria</taxon>
        <taxon>Lysobacterales</taxon>
        <taxon>Lysobacteraceae</taxon>
        <taxon>Arenimonas</taxon>
    </lineage>
</organism>
<reference evidence="1 2" key="1">
    <citation type="submission" date="2013-09" db="EMBL/GenBank/DDBJ databases">
        <title>Genome sequencing of Arenimonas composti.</title>
        <authorList>
            <person name="Chen F."/>
            <person name="Wang G."/>
        </authorList>
    </citation>
    <scope>NUCLEOTIDE SEQUENCE [LARGE SCALE GENOMIC DNA]</scope>
    <source>
        <strain evidence="1 2">TR7-09</strain>
    </source>
</reference>
<dbReference type="STRING" id="1121013.GCA_000426365_02328"/>
<dbReference type="RefSeq" id="WP_026817284.1">
    <property type="nucleotide sequence ID" value="NZ_AUFF01000007.1"/>
</dbReference>
<dbReference type="Proteomes" id="UP000029391">
    <property type="component" value="Unassembled WGS sequence"/>
</dbReference>
<evidence type="ECO:0000313" key="1">
    <source>
        <dbReference type="EMBL" id="KFN49935.1"/>
    </source>
</evidence>
<dbReference type="EMBL" id="AWXU01000027">
    <property type="protein sequence ID" value="KFN49935.1"/>
    <property type="molecule type" value="Genomic_DNA"/>
</dbReference>
<name>A0A091C022_9GAMM</name>
<accession>A0A091C022</accession>
<gene>
    <name evidence="1" type="ORF">P873_08815</name>
</gene>
<proteinExistence type="predicted"/>
<dbReference type="AlphaFoldDB" id="A0A091C022"/>
<evidence type="ECO:0000313" key="2">
    <source>
        <dbReference type="Proteomes" id="UP000029391"/>
    </source>
</evidence>
<protein>
    <submittedName>
        <fullName evidence="1">Uncharacterized protein</fullName>
    </submittedName>
</protein>